<evidence type="ECO:0000256" key="1">
    <source>
        <dbReference type="SAM" id="MobiDB-lite"/>
    </source>
</evidence>
<dbReference type="HOGENOM" id="CLU_2185012_0_0_1"/>
<dbReference type="Proteomes" id="UP000054018">
    <property type="component" value="Unassembled WGS sequence"/>
</dbReference>
<dbReference type="EMBL" id="KN833740">
    <property type="protein sequence ID" value="KIK22304.1"/>
    <property type="molecule type" value="Genomic_DNA"/>
</dbReference>
<name>A0A0C9Z8D0_9AGAM</name>
<evidence type="ECO:0000313" key="2">
    <source>
        <dbReference type="EMBL" id="KIK22304.1"/>
    </source>
</evidence>
<feature type="compositionally biased region" description="Polar residues" evidence="1">
    <location>
        <begin position="99"/>
        <end position="109"/>
    </location>
</feature>
<reference evidence="2 3" key="1">
    <citation type="submission" date="2014-04" db="EMBL/GenBank/DDBJ databases">
        <authorList>
            <consortium name="DOE Joint Genome Institute"/>
            <person name="Kuo A."/>
            <person name="Kohler A."/>
            <person name="Costa M.D."/>
            <person name="Nagy L.G."/>
            <person name="Floudas D."/>
            <person name="Copeland A."/>
            <person name="Barry K.W."/>
            <person name="Cichocki N."/>
            <person name="Veneault-Fourrey C."/>
            <person name="LaButti K."/>
            <person name="Lindquist E.A."/>
            <person name="Lipzen A."/>
            <person name="Lundell T."/>
            <person name="Morin E."/>
            <person name="Murat C."/>
            <person name="Sun H."/>
            <person name="Tunlid A."/>
            <person name="Henrissat B."/>
            <person name="Grigoriev I.V."/>
            <person name="Hibbett D.S."/>
            <person name="Martin F."/>
            <person name="Nordberg H.P."/>
            <person name="Cantor M.N."/>
            <person name="Hua S.X."/>
        </authorList>
    </citation>
    <scope>NUCLEOTIDE SEQUENCE [LARGE SCALE GENOMIC DNA]</scope>
    <source>
        <strain evidence="2 3">441</strain>
    </source>
</reference>
<sequence>MLVHWRRRWQIQLIHHGYHTRHKLERRVRIVVYADRNCAQPWITVARNDVVFPANVYACTWKSSSRNHAVSIDRDLNMCPSVPLPSRHHQDGHYVETSPMLTTSENRRL</sequence>
<feature type="region of interest" description="Disordered" evidence="1">
    <location>
        <begin position="88"/>
        <end position="109"/>
    </location>
</feature>
<reference evidence="3" key="2">
    <citation type="submission" date="2015-01" db="EMBL/GenBank/DDBJ databases">
        <title>Evolutionary Origins and Diversification of the Mycorrhizal Mutualists.</title>
        <authorList>
            <consortium name="DOE Joint Genome Institute"/>
            <consortium name="Mycorrhizal Genomics Consortium"/>
            <person name="Kohler A."/>
            <person name="Kuo A."/>
            <person name="Nagy L.G."/>
            <person name="Floudas D."/>
            <person name="Copeland A."/>
            <person name="Barry K.W."/>
            <person name="Cichocki N."/>
            <person name="Veneault-Fourrey C."/>
            <person name="LaButti K."/>
            <person name="Lindquist E.A."/>
            <person name="Lipzen A."/>
            <person name="Lundell T."/>
            <person name="Morin E."/>
            <person name="Murat C."/>
            <person name="Riley R."/>
            <person name="Ohm R."/>
            <person name="Sun H."/>
            <person name="Tunlid A."/>
            <person name="Henrissat B."/>
            <person name="Grigoriev I.V."/>
            <person name="Hibbett D.S."/>
            <person name="Martin F."/>
        </authorList>
    </citation>
    <scope>NUCLEOTIDE SEQUENCE [LARGE SCALE GENOMIC DNA]</scope>
    <source>
        <strain evidence="3">441</strain>
    </source>
</reference>
<accession>A0A0C9Z8D0</accession>
<gene>
    <name evidence="2" type="ORF">PISMIDRAFT_680312</name>
</gene>
<keyword evidence="3" id="KW-1185">Reference proteome</keyword>
<evidence type="ECO:0000313" key="3">
    <source>
        <dbReference type="Proteomes" id="UP000054018"/>
    </source>
</evidence>
<proteinExistence type="predicted"/>
<protein>
    <submittedName>
        <fullName evidence="2">Uncharacterized protein</fullName>
    </submittedName>
</protein>
<organism evidence="2 3">
    <name type="scientific">Pisolithus microcarpus 441</name>
    <dbReference type="NCBI Taxonomy" id="765257"/>
    <lineage>
        <taxon>Eukaryota</taxon>
        <taxon>Fungi</taxon>
        <taxon>Dikarya</taxon>
        <taxon>Basidiomycota</taxon>
        <taxon>Agaricomycotina</taxon>
        <taxon>Agaricomycetes</taxon>
        <taxon>Agaricomycetidae</taxon>
        <taxon>Boletales</taxon>
        <taxon>Sclerodermatineae</taxon>
        <taxon>Pisolithaceae</taxon>
        <taxon>Pisolithus</taxon>
    </lineage>
</organism>
<dbReference type="AlphaFoldDB" id="A0A0C9Z8D0"/>